<feature type="domain" description="BON" evidence="3">
    <location>
        <begin position="129"/>
        <end position="196"/>
    </location>
</feature>
<protein>
    <submittedName>
        <fullName evidence="4">Phospholipid-binding protein</fullName>
    </submittedName>
</protein>
<evidence type="ECO:0000313" key="5">
    <source>
        <dbReference type="Proteomes" id="UP000194161"/>
    </source>
</evidence>
<proteinExistence type="predicted"/>
<dbReference type="Gene3D" id="3.40.1520.20">
    <property type="match status" value="1"/>
</dbReference>
<dbReference type="KEGG" id="bgm:CAL15_02440"/>
<evidence type="ECO:0000256" key="2">
    <source>
        <dbReference type="SAM" id="SignalP"/>
    </source>
</evidence>
<feature type="domain" description="BON" evidence="3">
    <location>
        <begin position="53"/>
        <end position="120"/>
    </location>
</feature>
<feature type="signal peptide" evidence="2">
    <location>
        <begin position="1"/>
        <end position="20"/>
    </location>
</feature>
<keyword evidence="2" id="KW-0732">Signal</keyword>
<sequence length="251" mass="25541">MTRDASVVRAPLLAAALACAIALPGCVPLLVGGAAATTAVVATDRRTSGIQLEDQNIAFKAQSQISQKLGDAARVNATAYEGRVLLTGDVPTEAAKAEATSIAQRVEHVKAVVNQLNVGPAASFGTRSNDSWLSSKVHTALLNARYVPSSAITVTTDRGVVYLMGKVTKVEGDYAASSAAGVGGVSKVVKLFDIISRDEAVRLSGGASNQVEPAKPESSATPASTQAPIENGQVGTTGTDAGGALQTMPIK</sequence>
<dbReference type="InterPro" id="IPR007055">
    <property type="entry name" value="BON_dom"/>
</dbReference>
<dbReference type="Proteomes" id="UP000194161">
    <property type="component" value="Chromosome"/>
</dbReference>
<accession>A0A1W6Z7V5</accession>
<dbReference type="PANTHER" id="PTHR34606:SF15">
    <property type="entry name" value="BON DOMAIN-CONTAINING PROTEIN"/>
    <property type="match status" value="1"/>
</dbReference>
<reference evidence="4 5" key="1">
    <citation type="submission" date="2017-05" db="EMBL/GenBank/DDBJ databases">
        <title>Complete and WGS of Bordetella genogroups.</title>
        <authorList>
            <person name="Spilker T."/>
            <person name="LiPuma J."/>
        </authorList>
    </citation>
    <scope>NUCLEOTIDE SEQUENCE [LARGE SCALE GENOMIC DNA]</scope>
    <source>
        <strain evidence="4 5">AU7206</strain>
    </source>
</reference>
<dbReference type="AlphaFoldDB" id="A0A1W6Z7V5"/>
<keyword evidence="5" id="KW-1185">Reference proteome</keyword>
<feature type="region of interest" description="Disordered" evidence="1">
    <location>
        <begin position="205"/>
        <end position="251"/>
    </location>
</feature>
<dbReference type="PROSITE" id="PS50914">
    <property type="entry name" value="BON"/>
    <property type="match status" value="2"/>
</dbReference>
<evidence type="ECO:0000256" key="1">
    <source>
        <dbReference type="SAM" id="MobiDB-lite"/>
    </source>
</evidence>
<dbReference type="OrthoDB" id="5294487at2"/>
<dbReference type="Pfam" id="PF04972">
    <property type="entry name" value="BON"/>
    <property type="match status" value="2"/>
</dbReference>
<dbReference type="RefSeq" id="WP_086077178.1">
    <property type="nucleotide sequence ID" value="NZ_CP021111.1"/>
</dbReference>
<feature type="chain" id="PRO_5012687296" evidence="2">
    <location>
        <begin position="21"/>
        <end position="251"/>
    </location>
</feature>
<name>A0A1W6Z7V5_9BORD</name>
<gene>
    <name evidence="4" type="ORF">CAL15_02440</name>
</gene>
<dbReference type="PANTHER" id="PTHR34606">
    <property type="entry name" value="BON DOMAIN-CONTAINING PROTEIN"/>
    <property type="match status" value="1"/>
</dbReference>
<organism evidence="4 5">
    <name type="scientific">Bordetella genomosp. 13</name>
    <dbReference type="NCBI Taxonomy" id="463040"/>
    <lineage>
        <taxon>Bacteria</taxon>
        <taxon>Pseudomonadati</taxon>
        <taxon>Pseudomonadota</taxon>
        <taxon>Betaproteobacteria</taxon>
        <taxon>Burkholderiales</taxon>
        <taxon>Alcaligenaceae</taxon>
        <taxon>Bordetella</taxon>
    </lineage>
</organism>
<dbReference type="InterPro" id="IPR014004">
    <property type="entry name" value="Transpt-assoc_nodulatn_dom_bac"/>
</dbReference>
<dbReference type="STRING" id="463040.CAL15_02440"/>
<evidence type="ECO:0000313" key="4">
    <source>
        <dbReference type="EMBL" id="ARP93342.1"/>
    </source>
</evidence>
<dbReference type="InterPro" id="IPR051686">
    <property type="entry name" value="Lipoprotein_DolP"/>
</dbReference>
<dbReference type="EMBL" id="CP021111">
    <property type="protein sequence ID" value="ARP93342.1"/>
    <property type="molecule type" value="Genomic_DNA"/>
</dbReference>
<feature type="compositionally biased region" description="Polar residues" evidence="1">
    <location>
        <begin position="218"/>
        <end position="239"/>
    </location>
</feature>
<evidence type="ECO:0000259" key="3">
    <source>
        <dbReference type="PROSITE" id="PS50914"/>
    </source>
</evidence>
<dbReference type="SMART" id="SM00749">
    <property type="entry name" value="BON"/>
    <property type="match status" value="2"/>
</dbReference>